<keyword evidence="2" id="KW-0548">Nucleotidyltransferase</keyword>
<keyword evidence="2" id="KW-0808">Transferase</keyword>
<dbReference type="PANTHER" id="PTHR43777:SF1">
    <property type="entry name" value="MOLYBDENUM COFACTOR CYTIDYLYLTRANSFERASE"/>
    <property type="match status" value="1"/>
</dbReference>
<dbReference type="EMBL" id="CAADHY010000008">
    <property type="protein sequence ID" value="VFR17037.1"/>
    <property type="molecule type" value="Genomic_DNA"/>
</dbReference>
<dbReference type="InterPro" id="IPR029044">
    <property type="entry name" value="Nucleotide-diphossugar_trans"/>
</dbReference>
<protein>
    <submittedName>
        <fullName evidence="2">CTP:molybdopterin cytidylyltransferase</fullName>
    </submittedName>
</protein>
<dbReference type="Gene3D" id="3.90.550.10">
    <property type="entry name" value="Spore Coat Polysaccharide Biosynthesis Protein SpsA, Chain A"/>
    <property type="match status" value="1"/>
</dbReference>
<evidence type="ECO:0000313" key="2">
    <source>
        <dbReference type="EMBL" id="VFR17037.1"/>
    </source>
</evidence>
<sequence>MDNKKGMKKGGARPGDVQAVLRPALPPGAAGVLTPQGAGQITTAPLAVAGRVGLVLAGGAGRRFDPSGKRYKLVQPLPDGRAVVRAACEALLPWVDAVVVVCGARQAEIANALAGLAWQAVPCPEAARGMGATLKHGIAATPAASGWVVALADMPFLAAGDIGAVVEALADGARIARPRHEGVPGHPVGFSADCRNALLALDDAQGAGPWLRQQADITWVAGGPGVVRDVDVPADLG</sequence>
<accession>A0A484NXV9</accession>
<dbReference type="InterPro" id="IPR025877">
    <property type="entry name" value="MobA-like_NTP_Trfase"/>
</dbReference>
<proteinExistence type="predicted"/>
<evidence type="ECO:0000259" key="1">
    <source>
        <dbReference type="Pfam" id="PF12804"/>
    </source>
</evidence>
<dbReference type="Pfam" id="PF12804">
    <property type="entry name" value="NTP_transf_3"/>
    <property type="match status" value="1"/>
</dbReference>
<dbReference type="CDD" id="cd04182">
    <property type="entry name" value="GT_2_like_f"/>
    <property type="match status" value="1"/>
</dbReference>
<reference evidence="2" key="1">
    <citation type="submission" date="2019-03" db="EMBL/GenBank/DDBJ databases">
        <authorList>
            <person name="Danneels B."/>
        </authorList>
    </citation>
    <scope>NUCLEOTIDE SEQUENCE</scope>
</reference>
<organism evidence="2">
    <name type="scientific">plant metagenome</name>
    <dbReference type="NCBI Taxonomy" id="1297885"/>
    <lineage>
        <taxon>unclassified sequences</taxon>
        <taxon>metagenomes</taxon>
        <taxon>organismal metagenomes</taxon>
    </lineage>
</organism>
<gene>
    <name evidence="2" type="ORF">AMP9_0552</name>
</gene>
<dbReference type="GO" id="GO:0016779">
    <property type="term" value="F:nucleotidyltransferase activity"/>
    <property type="evidence" value="ECO:0007669"/>
    <property type="project" value="UniProtKB-KW"/>
</dbReference>
<dbReference type="AlphaFoldDB" id="A0A484NXV9"/>
<feature type="domain" description="MobA-like NTP transferase" evidence="1">
    <location>
        <begin position="53"/>
        <end position="215"/>
    </location>
</feature>
<dbReference type="PANTHER" id="PTHR43777">
    <property type="entry name" value="MOLYBDENUM COFACTOR CYTIDYLYLTRANSFERASE"/>
    <property type="match status" value="1"/>
</dbReference>
<name>A0A484NXV9_9ZZZZ</name>
<dbReference type="SUPFAM" id="SSF53448">
    <property type="entry name" value="Nucleotide-diphospho-sugar transferases"/>
    <property type="match status" value="1"/>
</dbReference>